<dbReference type="PROSITE" id="PS50297">
    <property type="entry name" value="ANK_REP_REGION"/>
    <property type="match status" value="3"/>
</dbReference>
<dbReference type="VEuPathDB" id="TrichDB:TVAGG3_0950920"/>
<feature type="coiled-coil region" evidence="4">
    <location>
        <begin position="146"/>
        <end position="216"/>
    </location>
</feature>
<dbReference type="OrthoDB" id="9995210at2759"/>
<accession>A2DFX4</accession>
<dbReference type="Gene3D" id="1.25.40.20">
    <property type="entry name" value="Ankyrin repeat-containing domain"/>
    <property type="match status" value="2"/>
</dbReference>
<feature type="repeat" description="ANK" evidence="3">
    <location>
        <begin position="354"/>
        <end position="386"/>
    </location>
</feature>
<dbReference type="SMR" id="A2DFX4"/>
<dbReference type="EMBL" id="DS113196">
    <property type="protein sequence ID" value="EAY20601.1"/>
    <property type="molecule type" value="Genomic_DNA"/>
</dbReference>
<sequence length="593" mass="67954">MSVFVNIINKCLEADKNGQDVSHYISTFADMMDDFLHIPEFMNLPDSILFEAIKTTKYLFSKMEMLYLVECVAYKYKRATSQAIQPIRDAPDEIPGEYIISTIEGYSNWGENPKAEIPEPVNSPEVPPLIYELIKSRQERRISRIIEAQQEQVTKLTEERQEAIKTLKEVDAEKQKCNEELTENLKELEKAHKDVMSQKSDKLNQLTEDIAEAQRRIGQNITVDDHKNQMKETAAHNKEILADLNQRIQVEVDNLTDLMAIVNGGKTSQQLREEKEQKEKEELERKLHEVPELLKTKFTLPAKPITIRNIYGPKETKLPKNIKTIFDAIALEDRDAIHSMLEKRPNLAKELGANRTTPLHEAAKHRMADIAELLIQNGADVNAKDISMMTPLHYAGITGDEKIVAVLIENHAVQSMKNKKGQNVLDLVQDRDTSRQKLFTFCEKGEKKGIVDILKKWPDMVSYNFGKGTGPMHLAAAYGQPEVMELLQQWGAHIETKDDTQETPLHYACRYRKDNAIQYLIDHGANYHALSSMNMMPFDLYPEKGPVITEEEEKEEEEEKPVEKKPEPKVVEVKPEEEEKKPVPVHPLEDVID</sequence>
<protein>
    <submittedName>
        <fullName evidence="6">Uncharacterized protein</fullName>
    </submittedName>
</protein>
<feature type="compositionally biased region" description="Basic and acidic residues" evidence="5">
    <location>
        <begin position="561"/>
        <end position="582"/>
    </location>
</feature>
<evidence type="ECO:0000313" key="6">
    <source>
        <dbReference type="EMBL" id="EAY20601.1"/>
    </source>
</evidence>
<keyword evidence="7" id="KW-1185">Reference proteome</keyword>
<evidence type="ECO:0000256" key="4">
    <source>
        <dbReference type="SAM" id="Coils"/>
    </source>
</evidence>
<dbReference type="Proteomes" id="UP000001542">
    <property type="component" value="Unassembled WGS sequence"/>
</dbReference>
<evidence type="ECO:0000256" key="1">
    <source>
        <dbReference type="ARBA" id="ARBA00022737"/>
    </source>
</evidence>
<dbReference type="InterPro" id="IPR002110">
    <property type="entry name" value="Ankyrin_rpt"/>
</dbReference>
<organism evidence="6 7">
    <name type="scientific">Trichomonas vaginalis (strain ATCC PRA-98 / G3)</name>
    <dbReference type="NCBI Taxonomy" id="412133"/>
    <lineage>
        <taxon>Eukaryota</taxon>
        <taxon>Metamonada</taxon>
        <taxon>Parabasalia</taxon>
        <taxon>Trichomonadida</taxon>
        <taxon>Trichomonadidae</taxon>
        <taxon>Trichomonas</taxon>
    </lineage>
</organism>
<keyword evidence="1" id="KW-0677">Repeat</keyword>
<keyword evidence="2 3" id="KW-0040">ANK repeat</keyword>
<reference evidence="6" key="2">
    <citation type="journal article" date="2007" name="Science">
        <title>Draft genome sequence of the sexually transmitted pathogen Trichomonas vaginalis.</title>
        <authorList>
            <person name="Carlton J.M."/>
            <person name="Hirt R.P."/>
            <person name="Silva J.C."/>
            <person name="Delcher A.L."/>
            <person name="Schatz M."/>
            <person name="Zhao Q."/>
            <person name="Wortman J.R."/>
            <person name="Bidwell S.L."/>
            <person name="Alsmark U.C.M."/>
            <person name="Besteiro S."/>
            <person name="Sicheritz-Ponten T."/>
            <person name="Noel C.J."/>
            <person name="Dacks J.B."/>
            <person name="Foster P.G."/>
            <person name="Simillion C."/>
            <person name="Van de Peer Y."/>
            <person name="Miranda-Saavedra D."/>
            <person name="Barton G.J."/>
            <person name="Westrop G.D."/>
            <person name="Mueller S."/>
            <person name="Dessi D."/>
            <person name="Fiori P.L."/>
            <person name="Ren Q."/>
            <person name="Paulsen I."/>
            <person name="Zhang H."/>
            <person name="Bastida-Corcuera F.D."/>
            <person name="Simoes-Barbosa A."/>
            <person name="Brown M.T."/>
            <person name="Hayes R.D."/>
            <person name="Mukherjee M."/>
            <person name="Okumura C.Y."/>
            <person name="Schneider R."/>
            <person name="Smith A.J."/>
            <person name="Vanacova S."/>
            <person name="Villalvazo M."/>
            <person name="Haas B.J."/>
            <person name="Pertea M."/>
            <person name="Feldblyum T.V."/>
            <person name="Utterback T.R."/>
            <person name="Shu C.L."/>
            <person name="Osoegawa K."/>
            <person name="de Jong P.J."/>
            <person name="Hrdy I."/>
            <person name="Horvathova L."/>
            <person name="Zubacova Z."/>
            <person name="Dolezal P."/>
            <person name="Malik S.B."/>
            <person name="Logsdon J.M. Jr."/>
            <person name="Henze K."/>
            <person name="Gupta A."/>
            <person name="Wang C.C."/>
            <person name="Dunne R.L."/>
            <person name="Upcroft J.A."/>
            <person name="Upcroft P."/>
            <person name="White O."/>
            <person name="Salzberg S.L."/>
            <person name="Tang P."/>
            <person name="Chiu C.-H."/>
            <person name="Lee Y.-S."/>
            <person name="Embley T.M."/>
            <person name="Coombs G.H."/>
            <person name="Mottram J.C."/>
            <person name="Tachezy J."/>
            <person name="Fraser-Liggett C.M."/>
            <person name="Johnson P.J."/>
        </authorList>
    </citation>
    <scope>NUCLEOTIDE SEQUENCE [LARGE SCALE GENOMIC DNA]</scope>
    <source>
        <strain evidence="6">G3</strain>
    </source>
</reference>
<feature type="region of interest" description="Disordered" evidence="5">
    <location>
        <begin position="545"/>
        <end position="593"/>
    </location>
</feature>
<feature type="repeat" description="ANK" evidence="3">
    <location>
        <begin position="387"/>
        <end position="419"/>
    </location>
</feature>
<dbReference type="STRING" id="5722.A2DFX4"/>
<reference evidence="6" key="1">
    <citation type="submission" date="2006-10" db="EMBL/GenBank/DDBJ databases">
        <authorList>
            <person name="Amadeo P."/>
            <person name="Zhao Q."/>
            <person name="Wortman J."/>
            <person name="Fraser-Liggett C."/>
            <person name="Carlton J."/>
        </authorList>
    </citation>
    <scope>NUCLEOTIDE SEQUENCE</scope>
    <source>
        <strain evidence="6">G3</strain>
    </source>
</reference>
<evidence type="ECO:0000313" key="7">
    <source>
        <dbReference type="Proteomes" id="UP000001542"/>
    </source>
</evidence>
<dbReference type="InterPro" id="IPR036770">
    <property type="entry name" value="Ankyrin_rpt-contain_sf"/>
</dbReference>
<evidence type="ECO:0000256" key="3">
    <source>
        <dbReference type="PROSITE-ProRule" id="PRU00023"/>
    </source>
</evidence>
<name>A2DFX4_TRIV3</name>
<dbReference type="eggNOG" id="KOG4177">
    <property type="taxonomic scope" value="Eukaryota"/>
</dbReference>
<dbReference type="KEGG" id="tva:5466151"/>
<keyword evidence="4" id="KW-0175">Coiled coil</keyword>
<feature type="repeat" description="ANK" evidence="3">
    <location>
        <begin position="467"/>
        <end position="499"/>
    </location>
</feature>
<gene>
    <name evidence="6" type="ORF">TVAG_162970</name>
</gene>
<dbReference type="Pfam" id="PF12796">
    <property type="entry name" value="Ank_2"/>
    <property type="match status" value="2"/>
</dbReference>
<dbReference type="PANTHER" id="PTHR24171:SF9">
    <property type="entry name" value="ANKYRIN REPEAT DOMAIN-CONTAINING PROTEIN 39"/>
    <property type="match status" value="1"/>
</dbReference>
<dbReference type="SUPFAM" id="SSF48403">
    <property type="entry name" value="Ankyrin repeat"/>
    <property type="match status" value="1"/>
</dbReference>
<dbReference type="RefSeq" id="XP_001581587.1">
    <property type="nucleotide sequence ID" value="XM_001581537.1"/>
</dbReference>
<dbReference type="SMART" id="SM00248">
    <property type="entry name" value="ANK"/>
    <property type="match status" value="4"/>
</dbReference>
<dbReference type="InParanoid" id="A2DFX4"/>
<dbReference type="PANTHER" id="PTHR24171">
    <property type="entry name" value="ANKYRIN REPEAT DOMAIN-CONTAINING PROTEIN 39-RELATED"/>
    <property type="match status" value="1"/>
</dbReference>
<feature type="compositionally biased region" description="Acidic residues" evidence="5">
    <location>
        <begin position="549"/>
        <end position="560"/>
    </location>
</feature>
<evidence type="ECO:0000256" key="5">
    <source>
        <dbReference type="SAM" id="MobiDB-lite"/>
    </source>
</evidence>
<proteinExistence type="predicted"/>
<dbReference type="AlphaFoldDB" id="A2DFX4"/>
<dbReference type="PROSITE" id="PS50088">
    <property type="entry name" value="ANK_REPEAT"/>
    <property type="match status" value="4"/>
</dbReference>
<feature type="repeat" description="ANK" evidence="3">
    <location>
        <begin position="500"/>
        <end position="532"/>
    </location>
</feature>
<dbReference type="VEuPathDB" id="TrichDB:TVAG_162970"/>
<evidence type="ECO:0000256" key="2">
    <source>
        <dbReference type="ARBA" id="ARBA00023043"/>
    </source>
</evidence>